<dbReference type="AlphaFoldDB" id="A0A078S4C8"/>
<dbReference type="PANTHER" id="PTHR12654:SF0">
    <property type="entry name" value="NON-LYSOSOMAL GLUCOSYLCERAMIDASE"/>
    <property type="match status" value="1"/>
</dbReference>
<evidence type="ECO:0008006" key="5">
    <source>
        <dbReference type="Google" id="ProtNLM"/>
    </source>
</evidence>
<dbReference type="PANTHER" id="PTHR12654">
    <property type="entry name" value="BILE ACID BETA-GLUCOSIDASE-RELATED"/>
    <property type="match status" value="1"/>
</dbReference>
<dbReference type="Pfam" id="PF04685">
    <property type="entry name" value="DUF608"/>
    <property type="match status" value="1"/>
</dbReference>
<feature type="domain" description="Glycosyl-hydrolase family 116 N-terminal" evidence="2">
    <location>
        <begin position="50"/>
        <end position="374"/>
    </location>
</feature>
<dbReference type="GO" id="GO:0005975">
    <property type="term" value="P:carbohydrate metabolic process"/>
    <property type="evidence" value="ECO:0007669"/>
    <property type="project" value="InterPro"/>
</dbReference>
<reference evidence="3 4" key="1">
    <citation type="submission" date="2014-04" db="EMBL/GenBank/DDBJ databases">
        <authorList>
            <person name="Sears C."/>
            <person name="Carroll K."/>
            <person name="Sack B.R."/>
            <person name="Qadri F."/>
            <person name="Myers L.L."/>
            <person name="Chung G.-T."/>
            <person name="Escheverria P."/>
            <person name="Fraser C.M."/>
            <person name="Sadzewicz L."/>
            <person name="Shefchek K.A."/>
            <person name="Tallon L."/>
            <person name="Das S.P."/>
            <person name="Daugherty S."/>
            <person name="Mongodin E.F."/>
        </authorList>
    </citation>
    <scope>NUCLEOTIDE SEQUENCE [LARGE SCALE GENOMIC DNA]</scope>
    <source>
        <strain evidence="3 4">3978 T3 ii</strain>
    </source>
</reference>
<dbReference type="SUPFAM" id="SSF48208">
    <property type="entry name" value="Six-hairpin glycosidases"/>
    <property type="match status" value="1"/>
</dbReference>
<dbReference type="PATRIC" id="fig|1339349.3.peg.1574"/>
<evidence type="ECO:0000259" key="1">
    <source>
        <dbReference type="Pfam" id="PF04685"/>
    </source>
</evidence>
<name>A0A078S4C8_BACUN</name>
<dbReference type="InterPro" id="IPR008928">
    <property type="entry name" value="6-hairpin_glycosidase_sf"/>
</dbReference>
<evidence type="ECO:0000259" key="2">
    <source>
        <dbReference type="Pfam" id="PF12215"/>
    </source>
</evidence>
<evidence type="ECO:0000313" key="4">
    <source>
        <dbReference type="Proteomes" id="UP000028013"/>
    </source>
</evidence>
<proteinExistence type="predicted"/>
<dbReference type="Gene3D" id="1.50.10.10">
    <property type="match status" value="1"/>
</dbReference>
<dbReference type="Pfam" id="PF12215">
    <property type="entry name" value="Glyco_hydr_116N"/>
    <property type="match status" value="1"/>
</dbReference>
<comment type="caution">
    <text evidence="3">The sequence shown here is derived from an EMBL/GenBank/DDBJ whole genome shotgun (WGS) entry which is preliminary data.</text>
</comment>
<dbReference type="Proteomes" id="UP000028013">
    <property type="component" value="Unassembled WGS sequence"/>
</dbReference>
<dbReference type="InterPro" id="IPR052566">
    <property type="entry name" value="Non-lysos_glucosylceramidase"/>
</dbReference>
<dbReference type="InterPro" id="IPR006775">
    <property type="entry name" value="GH116_catalytic"/>
</dbReference>
<dbReference type="EMBL" id="JNHN01000166">
    <property type="protein sequence ID" value="KDS51759.1"/>
    <property type="molecule type" value="Genomic_DNA"/>
</dbReference>
<feature type="domain" description="Glycosyl-hydrolase family 116 catalytic region" evidence="1">
    <location>
        <begin position="483"/>
        <end position="789"/>
    </location>
</feature>
<sequence length="858" mass="97488">MIINTVFMTKYLLICLVVCALIFQGCWHHESAVERGYNEKYIGEYTRKIAFPIGGIGTGMFCIEGTGALSNMSIRHRPNVFNEPTMFAAIHVKGYEYGTRILEGPVPEWKKFGAPNSSRGDGGSWGMPRFKEYSFQSRFPFAEVELADQNVPIDVKLVAWNPFIPTDEDNSSLPVAGFEYEFHNTSNEEVQAVFSYNSMNFMQTPGRGKAYIDAAKNGFILRQTGTENEPFCQGDFMIYTDNPQTVVNHNWFRGGWFDPLSICWDNLEEGRMEENPAGLEGAVGASLYVPFTLAPGETRNIRLYMAWHVPYSQERIGGIPRTDTDIPDAPVCPDELSNCYTYENNFEGNYRPWYSSRFGSIQDVANYWLDNYDALKKNTQLFTDAFYDSTLPPEVKEAVAANLSILKSTTVLRQYDGRMWNWEGSHDNWGSCHGSCTHVWNYAQAVSHLFPKLERTLRETEFFVSQDKRGHQVFRTNLPISPTVHDFHSAADGQLGGIMKVYREWRIMGDINWLKMMYPAVKKSMDYCIRTWDPREVGAVEEPHHNTYDIEFWGANGMITSFYVGALQAICLMGKTVGDDISRYEELMNKSKAYLESKLFDGEYFIQNIQWTGLDAPDPVDAQSFVTHYTPEALKILQEEGPKYQYGKGCLSDGILGSWMTLVCGMPEVVDRLKVKSHLISVHKYNFKKSLSNHVNPQRSTFALGEDGGLLLCTWPKGGKLKLPFVYSNEVWTGIEYQVAAHLMFEGEVEKGLEIVRTCRDRYNGRVRNPFNEYECGAWYARAMASYAMLEGLTGIRYDAVDKILYIDSRIGDDFTSFLSTETGFGNVGLKEGKPFIDVKYGVIDVQKCIVSGKEIQL</sequence>
<gene>
    <name evidence="3" type="ORF">M094_0315</name>
</gene>
<dbReference type="InterPro" id="IPR012341">
    <property type="entry name" value="6hp_glycosidase-like_sf"/>
</dbReference>
<organism evidence="3 4">
    <name type="scientific">Bacteroides uniformis str. 3978 T3 ii</name>
    <dbReference type="NCBI Taxonomy" id="1339349"/>
    <lineage>
        <taxon>Bacteria</taxon>
        <taxon>Pseudomonadati</taxon>
        <taxon>Bacteroidota</taxon>
        <taxon>Bacteroidia</taxon>
        <taxon>Bacteroidales</taxon>
        <taxon>Bacteroidaceae</taxon>
        <taxon>Bacteroides</taxon>
    </lineage>
</organism>
<dbReference type="InterPro" id="IPR024462">
    <property type="entry name" value="GH116_N"/>
</dbReference>
<dbReference type="GO" id="GO:0004553">
    <property type="term" value="F:hydrolase activity, hydrolyzing O-glycosyl compounds"/>
    <property type="evidence" value="ECO:0007669"/>
    <property type="project" value="InterPro"/>
</dbReference>
<accession>A0A078S4C8</accession>
<protein>
    <recommendedName>
        <fullName evidence="5">Glycosyl-hydrolase family 116 catalytic region domain-containing protein</fullName>
    </recommendedName>
</protein>
<evidence type="ECO:0000313" key="3">
    <source>
        <dbReference type="EMBL" id="KDS51759.1"/>
    </source>
</evidence>